<dbReference type="EMBL" id="DF968065">
    <property type="protein sequence ID" value="GAP02941.1"/>
    <property type="molecule type" value="Genomic_DNA"/>
</dbReference>
<protein>
    <submittedName>
        <fullName evidence="4">TetR family transcriptional regulator</fullName>
    </submittedName>
</protein>
<organism evidence="4 5">
    <name type="scientific">Fructobacillus pseudoficulneus</name>
    <dbReference type="NCBI Taxonomy" id="220714"/>
    <lineage>
        <taxon>Bacteria</taxon>
        <taxon>Bacillati</taxon>
        <taxon>Bacillota</taxon>
        <taxon>Bacilli</taxon>
        <taxon>Lactobacillales</taxon>
        <taxon>Lactobacillaceae</taxon>
        <taxon>Fructobacillus</taxon>
    </lineage>
</organism>
<proteinExistence type="predicted"/>
<dbReference type="Pfam" id="PF00440">
    <property type="entry name" value="TetR_N"/>
    <property type="match status" value="1"/>
</dbReference>
<dbReference type="PANTHER" id="PTHR43479">
    <property type="entry name" value="ACREF/ENVCD OPERON REPRESSOR-RELATED"/>
    <property type="match status" value="1"/>
</dbReference>
<dbReference type="InterPro" id="IPR039532">
    <property type="entry name" value="TetR_C_Firmicutes"/>
</dbReference>
<dbReference type="GO" id="GO:0003677">
    <property type="term" value="F:DNA binding"/>
    <property type="evidence" value="ECO:0007669"/>
    <property type="project" value="UniProtKB-UniRule"/>
</dbReference>
<accession>A0A3F3GU21</accession>
<evidence type="ECO:0000313" key="4">
    <source>
        <dbReference type="EMBL" id="GAP02941.1"/>
    </source>
</evidence>
<evidence type="ECO:0000256" key="1">
    <source>
        <dbReference type="ARBA" id="ARBA00023125"/>
    </source>
</evidence>
<evidence type="ECO:0000256" key="2">
    <source>
        <dbReference type="PROSITE-ProRule" id="PRU00335"/>
    </source>
</evidence>
<gene>
    <name evidence="4" type="ORF">FPFC_031250</name>
</gene>
<evidence type="ECO:0000313" key="5">
    <source>
        <dbReference type="Proteomes" id="UP000061227"/>
    </source>
</evidence>
<dbReference type="SUPFAM" id="SSF46689">
    <property type="entry name" value="Homeodomain-like"/>
    <property type="match status" value="1"/>
</dbReference>
<evidence type="ECO:0000259" key="3">
    <source>
        <dbReference type="PROSITE" id="PS50977"/>
    </source>
</evidence>
<keyword evidence="1 2" id="KW-0238">DNA-binding</keyword>
<dbReference type="RefSeq" id="WP_059378103.1">
    <property type="nucleotide sequence ID" value="NZ_DF968065.1"/>
</dbReference>
<dbReference type="Gene3D" id="1.10.357.10">
    <property type="entry name" value="Tetracycline Repressor, domain 2"/>
    <property type="match status" value="1"/>
</dbReference>
<keyword evidence="5" id="KW-1185">Reference proteome</keyword>
<dbReference type="Proteomes" id="UP000061227">
    <property type="component" value="Unassembled WGS sequence"/>
</dbReference>
<feature type="DNA-binding region" description="H-T-H motif" evidence="2">
    <location>
        <begin position="31"/>
        <end position="50"/>
    </location>
</feature>
<dbReference type="PANTHER" id="PTHR43479:SF11">
    <property type="entry name" value="ACREF_ENVCD OPERON REPRESSOR-RELATED"/>
    <property type="match status" value="1"/>
</dbReference>
<dbReference type="InterPro" id="IPR001647">
    <property type="entry name" value="HTH_TetR"/>
</dbReference>
<dbReference type="STRING" id="220714.SAMN05660469_1227"/>
<sequence length="191" mass="22146">MKTDARYTKADDAIRQTFLELLKKKDFHKISVQEIILNAEINRSTFYAHFLDKDDLMETIQVDLLNDTIGALPDMAIDSFDKSDIFKHRAAYLVQKLYQNRELASLMLSKHAEHSFENRMVERAKKEFFNTTDGVKLAIPSKYALNILTGTVTNMIITWIRSDYEESTEEFTRIIIRVVPPMLTKVIHAQA</sequence>
<dbReference type="InterPro" id="IPR050624">
    <property type="entry name" value="HTH-type_Tx_Regulator"/>
</dbReference>
<reference evidence="4 5" key="1">
    <citation type="journal article" date="2015" name="BMC Genomics">
        <title>Comparative genomics of Fructobacillus spp. and Leuconostoc spp. reveals niche-specific evolution of Fructobacillus spp.</title>
        <authorList>
            <person name="Endo A."/>
            <person name="Tanizawa Y."/>
            <person name="Tanaka N."/>
            <person name="Maeno S."/>
            <person name="Kumar H."/>
            <person name="Shiwa Y."/>
            <person name="Okada S."/>
            <person name="Yoshikawa H."/>
            <person name="Dicks L."/>
            <person name="Nakagawa J."/>
            <person name="Arita M."/>
        </authorList>
    </citation>
    <scope>NUCLEOTIDE SEQUENCE [LARGE SCALE GENOMIC DNA]</scope>
    <source>
        <strain evidence="4 5">DSM 15468</strain>
    </source>
</reference>
<dbReference type="Pfam" id="PF14278">
    <property type="entry name" value="TetR_C_8"/>
    <property type="match status" value="1"/>
</dbReference>
<dbReference type="PROSITE" id="PS50977">
    <property type="entry name" value="HTH_TETR_2"/>
    <property type="match status" value="1"/>
</dbReference>
<name>A0A3F3GU21_9LACO</name>
<dbReference type="InterPro" id="IPR009057">
    <property type="entry name" value="Homeodomain-like_sf"/>
</dbReference>
<feature type="domain" description="HTH tetR-type" evidence="3">
    <location>
        <begin position="8"/>
        <end position="68"/>
    </location>
</feature>
<dbReference type="OrthoDB" id="9810250at2"/>
<dbReference type="AlphaFoldDB" id="A0A3F3GU21"/>